<keyword evidence="3" id="KW-1185">Reference proteome</keyword>
<protein>
    <recommendedName>
        <fullName evidence="4">Secreted protein</fullName>
    </recommendedName>
</protein>
<reference evidence="2 3" key="1">
    <citation type="submission" date="2017-03" db="EMBL/GenBank/DDBJ databases">
        <title>An alternative strategy for trypanosome survival in the mammalian bloodstream revealed through genome and transcriptome analysis of the ubiquitous bovine parasite Trypanosoma (Megatrypanum) theileri.</title>
        <authorList>
            <person name="Kelly S."/>
            <person name="Ivens A."/>
            <person name="Mott A."/>
            <person name="O'Neill E."/>
            <person name="Emms D."/>
            <person name="Macleod O."/>
            <person name="Voorheis P."/>
            <person name="Matthews J."/>
            <person name="Matthews K."/>
            <person name="Carrington M."/>
        </authorList>
    </citation>
    <scope>NUCLEOTIDE SEQUENCE [LARGE SCALE GENOMIC DNA]</scope>
    <source>
        <strain evidence="2">Edinburgh</strain>
    </source>
</reference>
<dbReference type="RefSeq" id="XP_028881366.1">
    <property type="nucleotide sequence ID" value="XM_029027511.1"/>
</dbReference>
<gene>
    <name evidence="2" type="ORF">TM35_000232710</name>
</gene>
<evidence type="ECO:0000313" key="3">
    <source>
        <dbReference type="Proteomes" id="UP000192257"/>
    </source>
</evidence>
<dbReference type="GeneID" id="39987291"/>
<dbReference type="EMBL" id="NBCO01000023">
    <property type="protein sequence ID" value="ORC87300.1"/>
    <property type="molecule type" value="Genomic_DNA"/>
</dbReference>
<sequence length="109" mass="12050">MLFGFLALFWVQLMNGVCGGWPLFFSLSGISKGRCHDDFNMNCSKSAGNGSHSPSRCRPLLLGVVCGVAARQIRPPANNEKKRQMEKTMTIRKAWGLGIGSCEMNENKR</sequence>
<evidence type="ECO:0008006" key="4">
    <source>
        <dbReference type="Google" id="ProtNLM"/>
    </source>
</evidence>
<feature type="chain" id="PRO_5012236295" description="Secreted protein" evidence="1">
    <location>
        <begin position="20"/>
        <end position="109"/>
    </location>
</feature>
<keyword evidence="1" id="KW-0732">Signal</keyword>
<proteinExistence type="predicted"/>
<organism evidence="2 3">
    <name type="scientific">Trypanosoma theileri</name>
    <dbReference type="NCBI Taxonomy" id="67003"/>
    <lineage>
        <taxon>Eukaryota</taxon>
        <taxon>Discoba</taxon>
        <taxon>Euglenozoa</taxon>
        <taxon>Kinetoplastea</taxon>
        <taxon>Metakinetoplastina</taxon>
        <taxon>Trypanosomatida</taxon>
        <taxon>Trypanosomatidae</taxon>
        <taxon>Trypanosoma</taxon>
    </lineage>
</organism>
<feature type="signal peptide" evidence="1">
    <location>
        <begin position="1"/>
        <end position="19"/>
    </location>
</feature>
<accession>A0A1X0NT68</accession>
<evidence type="ECO:0000313" key="2">
    <source>
        <dbReference type="EMBL" id="ORC87300.1"/>
    </source>
</evidence>
<name>A0A1X0NT68_9TRYP</name>
<dbReference type="AlphaFoldDB" id="A0A1X0NT68"/>
<dbReference type="VEuPathDB" id="TriTrypDB:TM35_000232710"/>
<evidence type="ECO:0000256" key="1">
    <source>
        <dbReference type="SAM" id="SignalP"/>
    </source>
</evidence>
<feature type="non-terminal residue" evidence="2">
    <location>
        <position position="109"/>
    </location>
</feature>
<dbReference type="Proteomes" id="UP000192257">
    <property type="component" value="Unassembled WGS sequence"/>
</dbReference>
<comment type="caution">
    <text evidence="2">The sequence shown here is derived from an EMBL/GenBank/DDBJ whole genome shotgun (WGS) entry which is preliminary data.</text>
</comment>